<dbReference type="PANTHER" id="PTHR42711:SF5">
    <property type="entry name" value="ABC TRANSPORTER ATP-BINDING PROTEIN NATA"/>
    <property type="match status" value="1"/>
</dbReference>
<comment type="caution">
    <text evidence="7">The sequence shown here is derived from an EMBL/GenBank/DDBJ whole genome shotgun (WGS) entry which is preliminary data.</text>
</comment>
<evidence type="ECO:0000256" key="3">
    <source>
        <dbReference type="ARBA" id="ARBA00022741"/>
    </source>
</evidence>
<organism evidence="7 8">
    <name type="scientific">Halomarina rubra</name>
    <dbReference type="NCBI Taxonomy" id="2071873"/>
    <lineage>
        <taxon>Archaea</taxon>
        <taxon>Methanobacteriati</taxon>
        <taxon>Methanobacteriota</taxon>
        <taxon>Stenosarchaea group</taxon>
        <taxon>Halobacteria</taxon>
        <taxon>Halobacteriales</taxon>
        <taxon>Natronomonadaceae</taxon>
        <taxon>Halomarina</taxon>
    </lineage>
</organism>
<dbReference type="Pfam" id="PF00005">
    <property type="entry name" value="ABC_tran"/>
    <property type="match status" value="1"/>
</dbReference>
<dbReference type="EMBL" id="JBHUDC010000003">
    <property type="protein sequence ID" value="MFD1512744.1"/>
    <property type="molecule type" value="Genomic_DNA"/>
</dbReference>
<evidence type="ECO:0000256" key="2">
    <source>
        <dbReference type="ARBA" id="ARBA00022448"/>
    </source>
</evidence>
<reference evidence="7 8" key="1">
    <citation type="journal article" date="2019" name="Int. J. Syst. Evol. Microbiol.">
        <title>The Global Catalogue of Microorganisms (GCM) 10K type strain sequencing project: providing services to taxonomists for standard genome sequencing and annotation.</title>
        <authorList>
            <consortium name="The Broad Institute Genomics Platform"/>
            <consortium name="The Broad Institute Genome Sequencing Center for Infectious Disease"/>
            <person name="Wu L."/>
            <person name="Ma J."/>
        </authorList>
    </citation>
    <scope>NUCLEOTIDE SEQUENCE [LARGE SCALE GENOMIC DNA]</scope>
    <source>
        <strain evidence="7 8">CGMCC 1.12563</strain>
    </source>
</reference>
<dbReference type="InterPro" id="IPR003593">
    <property type="entry name" value="AAA+_ATPase"/>
</dbReference>
<keyword evidence="8" id="KW-1185">Reference proteome</keyword>
<dbReference type="RefSeq" id="WP_250872724.1">
    <property type="nucleotide sequence ID" value="NZ_JALXFV010000003.1"/>
</dbReference>
<accession>A0ABD6AV33</accession>
<feature type="domain" description="ABC transporter" evidence="6">
    <location>
        <begin position="4"/>
        <end position="228"/>
    </location>
</feature>
<dbReference type="Gene3D" id="3.40.50.300">
    <property type="entry name" value="P-loop containing nucleotide triphosphate hydrolases"/>
    <property type="match status" value="1"/>
</dbReference>
<dbReference type="CDD" id="cd03230">
    <property type="entry name" value="ABC_DR_subfamily_A"/>
    <property type="match status" value="1"/>
</dbReference>
<proteinExistence type="inferred from homology"/>
<dbReference type="GO" id="GO:0005524">
    <property type="term" value="F:ATP binding"/>
    <property type="evidence" value="ECO:0007669"/>
    <property type="project" value="UniProtKB-KW"/>
</dbReference>
<dbReference type="SUPFAM" id="SSF52540">
    <property type="entry name" value="P-loop containing nucleoside triphosphate hydrolases"/>
    <property type="match status" value="1"/>
</dbReference>
<dbReference type="InterPro" id="IPR027417">
    <property type="entry name" value="P-loop_NTPase"/>
</dbReference>
<dbReference type="InterPro" id="IPR050763">
    <property type="entry name" value="ABC_transporter_ATP-binding"/>
</dbReference>
<keyword evidence="4 7" id="KW-0067">ATP-binding</keyword>
<dbReference type="PANTHER" id="PTHR42711">
    <property type="entry name" value="ABC TRANSPORTER ATP-BINDING PROTEIN"/>
    <property type="match status" value="1"/>
</dbReference>
<evidence type="ECO:0000256" key="4">
    <source>
        <dbReference type="ARBA" id="ARBA00022840"/>
    </source>
</evidence>
<dbReference type="Proteomes" id="UP001597187">
    <property type="component" value="Unassembled WGS sequence"/>
</dbReference>
<sequence length="334" mass="36828">MAVIETDGLSKYYGDVRGVEDLTFGVEEGEVFGFLGPNGAGKTTTIRTLMGFLSPTGGSATVLGADVRDAGALRAARARIGYLPSDPGLNENVTGRRLIEYHGALRGDVRSDELLELFEPPLDRKVGEYSRGNRQMLAIVLAFMHDPDLVIMDEPTSGLDPLKQERFLEFVRAERERGKTFFFSSHILGEVRKVCDRIGIVRDGFLVELEDVESLIDRTGKLVRASVGGTVTPEEFTIEGAHDVTVGGETTPDETATDGGEETLVTFTYTGAYEPLLRHLLRYDLRDLAIEEAPLEEVFMRFYGEDDAEAVVERVERERRAAEGEDTELEAADV</sequence>
<evidence type="ECO:0000259" key="6">
    <source>
        <dbReference type="PROSITE" id="PS50893"/>
    </source>
</evidence>
<keyword evidence="2" id="KW-0813">Transport</keyword>
<dbReference type="AlphaFoldDB" id="A0ABD6AV33"/>
<evidence type="ECO:0000313" key="8">
    <source>
        <dbReference type="Proteomes" id="UP001597187"/>
    </source>
</evidence>
<comment type="similarity">
    <text evidence="1">Belongs to the ABC transporter superfamily.</text>
</comment>
<dbReference type="SMART" id="SM00382">
    <property type="entry name" value="AAA"/>
    <property type="match status" value="1"/>
</dbReference>
<dbReference type="PROSITE" id="PS50893">
    <property type="entry name" value="ABC_TRANSPORTER_2"/>
    <property type="match status" value="1"/>
</dbReference>
<keyword evidence="5" id="KW-0175">Coiled coil</keyword>
<dbReference type="InterPro" id="IPR003439">
    <property type="entry name" value="ABC_transporter-like_ATP-bd"/>
</dbReference>
<gene>
    <name evidence="7" type="ORF">ACFSBT_05540</name>
</gene>
<evidence type="ECO:0000313" key="7">
    <source>
        <dbReference type="EMBL" id="MFD1512744.1"/>
    </source>
</evidence>
<keyword evidence="3" id="KW-0547">Nucleotide-binding</keyword>
<evidence type="ECO:0000256" key="1">
    <source>
        <dbReference type="ARBA" id="ARBA00005417"/>
    </source>
</evidence>
<feature type="coiled-coil region" evidence="5">
    <location>
        <begin position="305"/>
        <end position="332"/>
    </location>
</feature>
<evidence type="ECO:0000256" key="5">
    <source>
        <dbReference type="SAM" id="Coils"/>
    </source>
</evidence>
<protein>
    <submittedName>
        <fullName evidence="7">ABC transporter ATP-binding protein</fullName>
    </submittedName>
</protein>
<name>A0ABD6AV33_9EURY</name>